<protein>
    <recommendedName>
        <fullName evidence="2">K-box domain-containing protein</fullName>
    </recommendedName>
</protein>
<dbReference type="GO" id="GO:0005634">
    <property type="term" value="C:nucleus"/>
    <property type="evidence" value="ECO:0007669"/>
    <property type="project" value="InterPro"/>
</dbReference>
<dbReference type="InterPro" id="IPR002487">
    <property type="entry name" value="TF_Kbox"/>
</dbReference>
<evidence type="ECO:0000313" key="4">
    <source>
        <dbReference type="Proteomes" id="UP000326939"/>
    </source>
</evidence>
<comment type="caution">
    <text evidence="3">The sequence shown here is derived from an EMBL/GenBank/DDBJ whole genome shotgun (WGS) entry which is preliminary data.</text>
</comment>
<dbReference type="EMBL" id="VDCV01000007">
    <property type="protein sequence ID" value="KAB5548329.1"/>
    <property type="molecule type" value="Genomic_DNA"/>
</dbReference>
<name>A0A5N5LZS4_9ROSI</name>
<reference evidence="4" key="1">
    <citation type="journal article" date="2019" name="Gigascience">
        <title>De novo genome assembly of the endangered Acer yangbiense, a plant species with extremely small populations endemic to Yunnan Province, China.</title>
        <authorList>
            <person name="Yang J."/>
            <person name="Wariss H.M."/>
            <person name="Tao L."/>
            <person name="Zhang R."/>
            <person name="Yun Q."/>
            <person name="Hollingsworth P."/>
            <person name="Dao Z."/>
            <person name="Luo G."/>
            <person name="Guo H."/>
            <person name="Ma Y."/>
            <person name="Sun W."/>
        </authorList>
    </citation>
    <scope>NUCLEOTIDE SEQUENCE [LARGE SCALE GENOMIC DNA]</scope>
    <source>
        <strain evidence="4">cv. br00</strain>
    </source>
</reference>
<proteinExistence type="predicted"/>
<sequence>MEQVIERRNLHPKNTDMSGQPSHELQLDGAVYAMLNNEIAEKTRELRHVRGEDLQGLNLEELQKLEKSIETSLCRVAEEKVMDLSAAGQRPLCSNQTSHQILTSGA</sequence>
<gene>
    <name evidence="3" type="ORF">DKX38_011735</name>
</gene>
<feature type="domain" description="K-box" evidence="2">
    <location>
        <begin position="32"/>
        <end position="80"/>
    </location>
</feature>
<keyword evidence="4" id="KW-1185">Reference proteome</keyword>
<dbReference type="Pfam" id="PF01486">
    <property type="entry name" value="K-box"/>
    <property type="match status" value="1"/>
</dbReference>
<dbReference type="GO" id="GO:0003700">
    <property type="term" value="F:DNA-binding transcription factor activity"/>
    <property type="evidence" value="ECO:0007669"/>
    <property type="project" value="InterPro"/>
</dbReference>
<evidence type="ECO:0000313" key="3">
    <source>
        <dbReference type="EMBL" id="KAB5548329.1"/>
    </source>
</evidence>
<organism evidence="3 4">
    <name type="scientific">Salix brachista</name>
    <dbReference type="NCBI Taxonomy" id="2182728"/>
    <lineage>
        <taxon>Eukaryota</taxon>
        <taxon>Viridiplantae</taxon>
        <taxon>Streptophyta</taxon>
        <taxon>Embryophyta</taxon>
        <taxon>Tracheophyta</taxon>
        <taxon>Spermatophyta</taxon>
        <taxon>Magnoliopsida</taxon>
        <taxon>eudicotyledons</taxon>
        <taxon>Gunneridae</taxon>
        <taxon>Pentapetalae</taxon>
        <taxon>rosids</taxon>
        <taxon>fabids</taxon>
        <taxon>Malpighiales</taxon>
        <taxon>Salicaceae</taxon>
        <taxon>Saliceae</taxon>
        <taxon>Salix</taxon>
    </lineage>
</organism>
<feature type="region of interest" description="Disordered" evidence="1">
    <location>
        <begin position="1"/>
        <end position="22"/>
    </location>
</feature>
<evidence type="ECO:0000259" key="2">
    <source>
        <dbReference type="Pfam" id="PF01486"/>
    </source>
</evidence>
<dbReference type="Proteomes" id="UP000326939">
    <property type="component" value="Chromosome 7"/>
</dbReference>
<evidence type="ECO:0000256" key="1">
    <source>
        <dbReference type="SAM" id="MobiDB-lite"/>
    </source>
</evidence>
<dbReference type="AlphaFoldDB" id="A0A5N5LZS4"/>
<accession>A0A5N5LZS4</accession>